<evidence type="ECO:0000313" key="4">
    <source>
        <dbReference type="Proteomes" id="UP000823637"/>
    </source>
</evidence>
<accession>A0A9D9EE81</accession>
<dbReference type="AlphaFoldDB" id="A0A9D9EE81"/>
<dbReference type="InterPro" id="IPR017853">
    <property type="entry name" value="GH"/>
</dbReference>
<dbReference type="InterPro" id="IPR006047">
    <property type="entry name" value="GH13_cat_dom"/>
</dbReference>
<dbReference type="Pfam" id="PF16657">
    <property type="entry name" value="Malt_amylase_C"/>
    <property type="match status" value="1"/>
</dbReference>
<dbReference type="EMBL" id="JADIMR010000019">
    <property type="protein sequence ID" value="MBO8446391.1"/>
    <property type="molecule type" value="Genomic_DNA"/>
</dbReference>
<name>A0A9D9EE81_9BACT</name>
<dbReference type="InterPro" id="IPR013783">
    <property type="entry name" value="Ig-like_fold"/>
</dbReference>
<dbReference type="PANTHER" id="PTHR10357">
    <property type="entry name" value="ALPHA-AMYLASE FAMILY MEMBER"/>
    <property type="match status" value="1"/>
</dbReference>
<dbReference type="InterPro" id="IPR013780">
    <property type="entry name" value="Glyco_hydro_b"/>
</dbReference>
<gene>
    <name evidence="3" type="ORF">IAC32_01400</name>
</gene>
<dbReference type="PROSITE" id="PS51257">
    <property type="entry name" value="PROKAR_LIPOPROTEIN"/>
    <property type="match status" value="1"/>
</dbReference>
<evidence type="ECO:0000259" key="2">
    <source>
        <dbReference type="SMART" id="SM00642"/>
    </source>
</evidence>
<dbReference type="InterPro" id="IPR032091">
    <property type="entry name" value="Malt_amylase-like_C"/>
</dbReference>
<dbReference type="Gene3D" id="3.20.20.80">
    <property type="entry name" value="Glycosidases"/>
    <property type="match status" value="1"/>
</dbReference>
<protein>
    <submittedName>
        <fullName evidence="3">Alpha-glucosidase C-terminal domain-containing protein</fullName>
    </submittedName>
</protein>
<dbReference type="SMART" id="SM00642">
    <property type="entry name" value="Aamy"/>
    <property type="match status" value="1"/>
</dbReference>
<keyword evidence="1" id="KW-0732">Signal</keyword>
<dbReference type="SUPFAM" id="SSF81296">
    <property type="entry name" value="E set domains"/>
    <property type="match status" value="1"/>
</dbReference>
<dbReference type="Gene3D" id="2.60.40.1180">
    <property type="entry name" value="Golgi alpha-mannosidase II"/>
    <property type="match status" value="1"/>
</dbReference>
<reference evidence="3" key="1">
    <citation type="submission" date="2020-10" db="EMBL/GenBank/DDBJ databases">
        <authorList>
            <person name="Gilroy R."/>
        </authorList>
    </citation>
    <scope>NUCLEOTIDE SEQUENCE</scope>
    <source>
        <strain evidence="3">D3-1215</strain>
    </source>
</reference>
<evidence type="ECO:0000313" key="3">
    <source>
        <dbReference type="EMBL" id="MBO8446391.1"/>
    </source>
</evidence>
<organism evidence="3 4">
    <name type="scientific">Candidatus Enterocola intestinipullorum</name>
    <dbReference type="NCBI Taxonomy" id="2840783"/>
    <lineage>
        <taxon>Bacteria</taxon>
        <taxon>Pseudomonadati</taxon>
        <taxon>Bacteroidota</taxon>
        <taxon>Bacteroidia</taxon>
        <taxon>Bacteroidales</taxon>
        <taxon>Candidatus Enterocola</taxon>
    </lineage>
</organism>
<dbReference type="Gene3D" id="2.60.40.10">
    <property type="entry name" value="Immunoglobulins"/>
    <property type="match status" value="1"/>
</dbReference>
<dbReference type="GO" id="GO:0005975">
    <property type="term" value="P:carbohydrate metabolic process"/>
    <property type="evidence" value="ECO:0007669"/>
    <property type="project" value="InterPro"/>
</dbReference>
<dbReference type="SUPFAM" id="SSF51445">
    <property type="entry name" value="(Trans)glycosidases"/>
    <property type="match status" value="1"/>
</dbReference>
<dbReference type="Pfam" id="PF00128">
    <property type="entry name" value="Alpha-amylase"/>
    <property type="match status" value="2"/>
</dbReference>
<feature type="domain" description="Glycosyl hydrolase family 13 catalytic" evidence="2">
    <location>
        <begin position="315"/>
        <end position="716"/>
    </location>
</feature>
<feature type="chain" id="PRO_5039161566" evidence="1">
    <location>
        <begin position="19"/>
        <end position="806"/>
    </location>
</feature>
<evidence type="ECO:0000256" key="1">
    <source>
        <dbReference type="SAM" id="SignalP"/>
    </source>
</evidence>
<dbReference type="SUPFAM" id="SSF51011">
    <property type="entry name" value="Glycosyl hydrolase domain"/>
    <property type="match status" value="1"/>
</dbReference>
<dbReference type="CDD" id="cd02859">
    <property type="entry name" value="E_set_AMPKbeta_like_N"/>
    <property type="match status" value="1"/>
</dbReference>
<feature type="signal peptide" evidence="1">
    <location>
        <begin position="1"/>
        <end position="18"/>
    </location>
</feature>
<dbReference type="Proteomes" id="UP000823637">
    <property type="component" value="Unassembled WGS sequence"/>
</dbReference>
<reference evidence="3" key="2">
    <citation type="journal article" date="2021" name="PeerJ">
        <title>Extensive microbial diversity within the chicken gut microbiome revealed by metagenomics and culture.</title>
        <authorList>
            <person name="Gilroy R."/>
            <person name="Ravi A."/>
            <person name="Getino M."/>
            <person name="Pursley I."/>
            <person name="Horton D.L."/>
            <person name="Alikhan N.F."/>
            <person name="Baker D."/>
            <person name="Gharbi K."/>
            <person name="Hall N."/>
            <person name="Watson M."/>
            <person name="Adriaenssens E.M."/>
            <person name="Foster-Nyarko E."/>
            <person name="Jarju S."/>
            <person name="Secka A."/>
            <person name="Antonio M."/>
            <person name="Oren A."/>
            <person name="Chaudhuri R.R."/>
            <person name="La Ragione R."/>
            <person name="Hildebrand F."/>
            <person name="Pallen M.J."/>
        </authorList>
    </citation>
    <scope>NUCLEOTIDE SEQUENCE</scope>
    <source>
        <strain evidence="3">D3-1215</strain>
    </source>
</reference>
<comment type="caution">
    <text evidence="3">The sequence shown here is derived from an EMBL/GenBank/DDBJ whole genome shotgun (WGS) entry which is preliminary data.</text>
</comment>
<proteinExistence type="predicted"/>
<sequence>MKKLLFLLALPLILAACSEKKSLGLPAETSEDTGLNSSITVNGGINTIVTQDYIIDPSKVDSVTTDFLGMEAALSEDKQTITLDVQGIPNLGNLAIWVDGVPYSILLKLSDETEVTFTYDPQGKKYKRVQLAGQMNDWVPDRFPDLTLNRDGKYEVTFRISPGTYLYQVVRDGVWLPDENNPEKVDNHAGSFNSLMHIKGNLDKAPVLIGDSFDKDHIRIRVLTQNPADSVPEGMVYAYWQNYKLPMKFINLQDSLLEITIPKEAEDVKRSYIRVITANRYGISNDILAPLEYGKPLTSTGQMTRFDKHGEILYSLIVDRFMDADTTNNHPMHEQYPEVNPKVDYFGGDIKGITQKIKDGYFDKMGFSTIWISPIVQNPLEPWGELTYPVRTKFAGYHGYWPISSSKIDFRLGTDEDMIEMVNTAHEHGINVIMDYVANHVHRNHPLFLADSTICTPLYLPDGRKNIGLWDEQRLTTWFDEHIPTLDYSRPEILESQTDSAVQWITKFNLDGFRHDACKHIPDYFWRTLTHKLKTRVEIPEGKQLYQVGESYGSPQLIKSYVNSGMLNAQFDFNVSDEAGAVFQQNNEDFRRISNILEMSHRFYGSHSLMGYITGNHDRARFISYASGDLRYDEDSKAAGWLRDIQVSDTTAYDKLVQLNAFNMTIPGVPVVYYGDEFGDPGANDPDCRRMMRFDDQLNKYEQRTRDAVAKIAHIRKSSLPLIYGDFVEFGIDKDEWAYGRNYFGETVVVVFNRNTQEKQIKTILPSPFNGKTYKAEFGHEFTLDGDTLSVTLPANSFEILTMVKP</sequence>
<dbReference type="InterPro" id="IPR014756">
    <property type="entry name" value="Ig_E-set"/>
</dbReference>